<keyword evidence="2" id="KW-1185">Reference proteome</keyword>
<gene>
    <name evidence="1" type="ORF">WJX72_012478</name>
</gene>
<evidence type="ECO:0000313" key="1">
    <source>
        <dbReference type="EMBL" id="KAK9807903.1"/>
    </source>
</evidence>
<dbReference type="Proteomes" id="UP001489004">
    <property type="component" value="Unassembled WGS sequence"/>
</dbReference>
<name>A0AAW1PDB7_9CHLO</name>
<organism evidence="1 2">
    <name type="scientific">[Myrmecia] bisecta</name>
    <dbReference type="NCBI Taxonomy" id="41462"/>
    <lineage>
        <taxon>Eukaryota</taxon>
        <taxon>Viridiplantae</taxon>
        <taxon>Chlorophyta</taxon>
        <taxon>core chlorophytes</taxon>
        <taxon>Trebouxiophyceae</taxon>
        <taxon>Trebouxiales</taxon>
        <taxon>Trebouxiaceae</taxon>
        <taxon>Myrmecia</taxon>
    </lineage>
</organism>
<protein>
    <submittedName>
        <fullName evidence="1">Uncharacterized protein</fullName>
    </submittedName>
</protein>
<dbReference type="EMBL" id="JALJOR010000012">
    <property type="protein sequence ID" value="KAK9807903.1"/>
    <property type="molecule type" value="Genomic_DNA"/>
</dbReference>
<reference evidence="1 2" key="1">
    <citation type="journal article" date="2024" name="Nat. Commun.">
        <title>Phylogenomics reveals the evolutionary origins of lichenization in chlorophyte algae.</title>
        <authorList>
            <person name="Puginier C."/>
            <person name="Libourel C."/>
            <person name="Otte J."/>
            <person name="Skaloud P."/>
            <person name="Haon M."/>
            <person name="Grisel S."/>
            <person name="Petersen M."/>
            <person name="Berrin J.G."/>
            <person name="Delaux P.M."/>
            <person name="Dal Grande F."/>
            <person name="Keller J."/>
        </authorList>
    </citation>
    <scope>NUCLEOTIDE SEQUENCE [LARGE SCALE GENOMIC DNA]</scope>
    <source>
        <strain evidence="1 2">SAG 2043</strain>
    </source>
</reference>
<accession>A0AAW1PDB7</accession>
<dbReference type="AlphaFoldDB" id="A0AAW1PDB7"/>
<sequence>MVRSLLHSPRAIASLVSLPDLSTWATPEASAKQVTPADRDCTFSDRVLGTLIALYGFITAAKDFRRRRGSHHIQAEWGPFT</sequence>
<proteinExistence type="predicted"/>
<comment type="caution">
    <text evidence="1">The sequence shown here is derived from an EMBL/GenBank/DDBJ whole genome shotgun (WGS) entry which is preliminary data.</text>
</comment>
<evidence type="ECO:0000313" key="2">
    <source>
        <dbReference type="Proteomes" id="UP001489004"/>
    </source>
</evidence>